<evidence type="ECO:0000256" key="1">
    <source>
        <dbReference type="SAM" id="MobiDB-lite"/>
    </source>
</evidence>
<feature type="region of interest" description="Disordered" evidence="1">
    <location>
        <begin position="1"/>
        <end position="23"/>
    </location>
</feature>
<dbReference type="EMBL" id="JAQLXO010000019">
    <property type="protein sequence ID" value="MDB7983025.1"/>
    <property type="molecule type" value="Genomic_DNA"/>
</dbReference>
<dbReference type="AlphaFoldDB" id="A0AAW6CVT7"/>
<reference evidence="2" key="1">
    <citation type="submission" date="2023-01" db="EMBL/GenBank/DDBJ databases">
        <title>Human gut microbiome strain richness.</title>
        <authorList>
            <person name="Chen-Liaw A."/>
        </authorList>
    </citation>
    <scope>NUCLEOTIDE SEQUENCE</scope>
    <source>
        <strain evidence="2">D8_m1001271B151109d0_201107</strain>
    </source>
</reference>
<comment type="caution">
    <text evidence="2">The sequence shown here is derived from an EMBL/GenBank/DDBJ whole genome shotgun (WGS) entry which is preliminary data.</text>
</comment>
<feature type="compositionally biased region" description="Polar residues" evidence="1">
    <location>
        <begin position="11"/>
        <end position="23"/>
    </location>
</feature>
<name>A0AAW6CVT7_9FIRM</name>
<dbReference type="Proteomes" id="UP001212981">
    <property type="component" value="Unassembled WGS sequence"/>
</dbReference>
<evidence type="ECO:0000313" key="2">
    <source>
        <dbReference type="EMBL" id="MDB7983025.1"/>
    </source>
</evidence>
<sequence length="102" mass="11763">MPSATLEARQLTPQGNDDILSQSSSLFRNKEQCIHYLRTLWDDPAMCPALNYIERAYPSIYHTPEERQPSLKETARDTYYAASALDNAEKTNPSHIYKEKQK</sequence>
<dbReference type="RefSeq" id="WP_272003387.1">
    <property type="nucleotide sequence ID" value="NZ_JAQLXO010000019.1"/>
</dbReference>
<protein>
    <submittedName>
        <fullName evidence="2">Uncharacterized protein</fullName>
    </submittedName>
</protein>
<evidence type="ECO:0000313" key="3">
    <source>
        <dbReference type="Proteomes" id="UP001212981"/>
    </source>
</evidence>
<organism evidence="2 3">
    <name type="scientific">Faecalicoccus pleomorphus</name>
    <dbReference type="NCBI Taxonomy" id="1323"/>
    <lineage>
        <taxon>Bacteria</taxon>
        <taxon>Bacillati</taxon>
        <taxon>Bacillota</taxon>
        <taxon>Erysipelotrichia</taxon>
        <taxon>Erysipelotrichales</taxon>
        <taxon>Erysipelotrichaceae</taxon>
        <taxon>Faecalicoccus</taxon>
    </lineage>
</organism>
<accession>A0AAW6CVT7</accession>
<proteinExistence type="predicted"/>
<gene>
    <name evidence="2" type="ORF">PND82_09375</name>
</gene>